<evidence type="ECO:0000313" key="5">
    <source>
        <dbReference type="Proteomes" id="UP001159427"/>
    </source>
</evidence>
<dbReference type="PANTHER" id="PTHR10127">
    <property type="entry name" value="DISCOIDIN, CUB, EGF, LAMININ , AND ZINC METALLOPROTEASE DOMAIN CONTAINING"/>
    <property type="match status" value="1"/>
</dbReference>
<accession>A0ABN8SQM6</accession>
<evidence type="ECO:0000259" key="3">
    <source>
        <dbReference type="PROSITE" id="PS51864"/>
    </source>
</evidence>
<dbReference type="Pfam" id="PF01400">
    <property type="entry name" value="Astacin"/>
    <property type="match status" value="1"/>
</dbReference>
<keyword evidence="1 2" id="KW-0645">Protease</keyword>
<dbReference type="PANTHER" id="PTHR10127:SF893">
    <property type="entry name" value="METALLOENDOPEPTIDASE"/>
    <property type="match status" value="1"/>
</dbReference>
<feature type="active site" evidence="1">
    <location>
        <position position="31"/>
    </location>
</feature>
<keyword evidence="5" id="KW-1185">Reference proteome</keyword>
<feature type="binding site" evidence="1">
    <location>
        <position position="30"/>
    </location>
    <ligand>
        <name>Zn(2+)</name>
        <dbReference type="ChEBI" id="CHEBI:29105"/>
        <note>catalytic</note>
    </ligand>
</feature>
<keyword evidence="1 2" id="KW-0862">Zinc</keyword>
<feature type="binding site" evidence="1">
    <location>
        <position position="40"/>
    </location>
    <ligand>
        <name>Zn(2+)</name>
        <dbReference type="ChEBI" id="CHEBI:29105"/>
        <note>catalytic</note>
    </ligand>
</feature>
<dbReference type="Proteomes" id="UP001159427">
    <property type="component" value="Unassembled WGS sequence"/>
</dbReference>
<dbReference type="SMART" id="SM00235">
    <property type="entry name" value="ZnMc"/>
    <property type="match status" value="1"/>
</dbReference>
<dbReference type="InterPro" id="IPR001506">
    <property type="entry name" value="Peptidase_M12A"/>
</dbReference>
<keyword evidence="1 2" id="KW-0482">Metalloprotease</keyword>
<dbReference type="CDD" id="cd04280">
    <property type="entry name" value="ZnMc_astacin_like"/>
    <property type="match status" value="1"/>
</dbReference>
<feature type="non-terminal residue" evidence="4">
    <location>
        <position position="1"/>
    </location>
</feature>
<comment type="caution">
    <text evidence="1">Lacks conserved residue(s) required for the propagation of feature annotation.</text>
</comment>
<dbReference type="InterPro" id="IPR024079">
    <property type="entry name" value="MetalloPept_cat_dom_sf"/>
</dbReference>
<keyword evidence="1 2" id="KW-0479">Metal-binding</keyword>
<keyword evidence="1 2" id="KW-0378">Hydrolase</keyword>
<reference evidence="4 5" key="1">
    <citation type="submission" date="2022-05" db="EMBL/GenBank/DDBJ databases">
        <authorList>
            <consortium name="Genoscope - CEA"/>
            <person name="William W."/>
        </authorList>
    </citation>
    <scope>NUCLEOTIDE SEQUENCE [LARGE SCALE GENOMIC DNA]</scope>
</reference>
<comment type="cofactor">
    <cofactor evidence="1 2">
        <name>Zn(2+)</name>
        <dbReference type="ChEBI" id="CHEBI:29105"/>
    </cofactor>
    <text evidence="1 2">Binds 1 zinc ion per subunit.</text>
</comment>
<feature type="domain" description="Peptidase M12A" evidence="3">
    <location>
        <begin position="1"/>
        <end position="132"/>
    </location>
</feature>
<evidence type="ECO:0000256" key="2">
    <source>
        <dbReference type="RuleBase" id="RU361183"/>
    </source>
</evidence>
<dbReference type="Gene3D" id="3.40.390.10">
    <property type="entry name" value="Collagenase (Catalytic Domain)"/>
    <property type="match status" value="1"/>
</dbReference>
<proteinExistence type="predicted"/>
<feature type="non-terminal residue" evidence="4">
    <location>
        <position position="155"/>
    </location>
</feature>
<organism evidence="4 5">
    <name type="scientific">Porites evermanni</name>
    <dbReference type="NCBI Taxonomy" id="104178"/>
    <lineage>
        <taxon>Eukaryota</taxon>
        <taxon>Metazoa</taxon>
        <taxon>Cnidaria</taxon>
        <taxon>Anthozoa</taxon>
        <taxon>Hexacorallia</taxon>
        <taxon>Scleractinia</taxon>
        <taxon>Fungiina</taxon>
        <taxon>Poritidae</taxon>
        <taxon>Porites</taxon>
    </lineage>
</organism>
<dbReference type="InterPro" id="IPR006026">
    <property type="entry name" value="Peptidase_Metallo"/>
</dbReference>
<protein>
    <recommendedName>
        <fullName evidence="2">Metalloendopeptidase</fullName>
        <ecNumber evidence="2">3.4.24.-</ecNumber>
    </recommendedName>
</protein>
<sequence length="155" mass="17622">LSCWCNVGRIGGKTSLSVGFGCEYRHVMVHEIGHAVGFWHEQSRPDRDNYIQVLKQNILPGFESAFQKYGRNKIDSLGLPYDYGSIMHYPFNAFSKNGQPTLRTLQPLNGKSPYKTLSDLDAQQTSKMYGCSSSEPRRKRRQTRKLISCLICKQG</sequence>
<dbReference type="EMBL" id="CALNXI010003079">
    <property type="protein sequence ID" value="CAH3192073.1"/>
    <property type="molecule type" value="Genomic_DNA"/>
</dbReference>
<gene>
    <name evidence="4" type="ORF">PEVE_00023185</name>
</gene>
<dbReference type="PRINTS" id="PR00480">
    <property type="entry name" value="ASTACIN"/>
</dbReference>
<evidence type="ECO:0000256" key="1">
    <source>
        <dbReference type="PROSITE-ProRule" id="PRU01211"/>
    </source>
</evidence>
<dbReference type="SUPFAM" id="SSF55486">
    <property type="entry name" value="Metalloproteases ('zincins'), catalytic domain"/>
    <property type="match status" value="1"/>
</dbReference>
<dbReference type="EC" id="3.4.24.-" evidence="2"/>
<feature type="binding site" evidence="1">
    <location>
        <position position="34"/>
    </location>
    <ligand>
        <name>Zn(2+)</name>
        <dbReference type="ChEBI" id="CHEBI:29105"/>
        <note>catalytic</note>
    </ligand>
</feature>
<evidence type="ECO:0000313" key="4">
    <source>
        <dbReference type="EMBL" id="CAH3192073.1"/>
    </source>
</evidence>
<comment type="caution">
    <text evidence="4">The sequence shown here is derived from an EMBL/GenBank/DDBJ whole genome shotgun (WGS) entry which is preliminary data.</text>
</comment>
<dbReference type="PROSITE" id="PS51864">
    <property type="entry name" value="ASTACIN"/>
    <property type="match status" value="1"/>
</dbReference>
<name>A0ABN8SQM6_9CNID</name>
<dbReference type="InterPro" id="IPR034035">
    <property type="entry name" value="Astacin-like_dom"/>
</dbReference>